<gene>
    <name evidence="1" type="ORF">E5329_14090</name>
</gene>
<evidence type="ECO:0000313" key="2">
    <source>
        <dbReference type="Proteomes" id="UP000304953"/>
    </source>
</evidence>
<name>A0AC61RV24_9FIRM</name>
<proteinExistence type="predicted"/>
<evidence type="ECO:0000313" key="1">
    <source>
        <dbReference type="EMBL" id="TGY95548.1"/>
    </source>
</evidence>
<reference evidence="1" key="1">
    <citation type="submission" date="2019-04" db="EMBL/GenBank/DDBJ databases">
        <title>Microbes associate with the intestines of laboratory mice.</title>
        <authorList>
            <person name="Navarre W."/>
            <person name="Wong E."/>
            <person name="Huang K."/>
            <person name="Tropini C."/>
            <person name="Ng K."/>
            <person name="Yu B."/>
        </authorList>
    </citation>
    <scope>NUCLEOTIDE SEQUENCE</scope>
    <source>
        <strain evidence="1">NM01_1-7b</strain>
    </source>
</reference>
<keyword evidence="2" id="KW-1185">Reference proteome</keyword>
<sequence>MEEQEKKQRNEKNNWNIRPYLAIGLTSFLVVAASISFFFFVYRFHGVAQVMDRLAVILQPITIGFVLAYLVTPIVNFEERHLLPVMQERMKNKRKARRLVRGLSVAGALLFVLIIIAVLLQMVIPELYRSINGLIGTLPRQVNSFMDWLNDYVSSDSNISGYLETALTKGTEFFEEWAQTEFLPQTRNVLAGLTSGVIIAVKLMFNVIVGIIISIYVLMSKELFIGQSKKIVYALLPGKKANAVIHTVHKSNEIFGGFISGKILDSLIIGILCFICLYIMKMPYSVLVSVIVGVTNVIPFFGPYLGAVPSTILIMLANPIKGLYFIIFILVLQQVDGNIIGPKILGDSTGLSSFWVVFAILTFGGIFGIPGMIIGVPAFAVIFYIVKKILDYILKSKRLPRDTRSYIKAQKLDIETNTLICFPEQPVKIQKPVKKDEGKKEEKKAEKKEEK</sequence>
<accession>A0AC61RV24</accession>
<organism evidence="1 2">
    <name type="scientific">Petralouisia muris</name>
    <dbReference type="NCBI Taxonomy" id="3032872"/>
    <lineage>
        <taxon>Bacteria</taxon>
        <taxon>Bacillati</taxon>
        <taxon>Bacillota</taxon>
        <taxon>Clostridia</taxon>
        <taxon>Lachnospirales</taxon>
        <taxon>Lachnospiraceae</taxon>
        <taxon>Petralouisia</taxon>
    </lineage>
</organism>
<comment type="caution">
    <text evidence="1">The sequence shown here is derived from an EMBL/GenBank/DDBJ whole genome shotgun (WGS) entry which is preliminary data.</text>
</comment>
<dbReference type="Proteomes" id="UP000304953">
    <property type="component" value="Unassembled WGS sequence"/>
</dbReference>
<dbReference type="EMBL" id="SRYA01000027">
    <property type="protein sequence ID" value="TGY95548.1"/>
    <property type="molecule type" value="Genomic_DNA"/>
</dbReference>
<protein>
    <submittedName>
        <fullName evidence="1">AI-2E family transporter</fullName>
    </submittedName>
</protein>